<comment type="caution">
    <text evidence="3">The sequence shown here is derived from an EMBL/GenBank/DDBJ whole genome shotgun (WGS) entry which is preliminary data.</text>
</comment>
<gene>
    <name evidence="3" type="ORF">HD556DRAFT_1439030</name>
</gene>
<protein>
    <recommendedName>
        <fullName evidence="2">DUF4100 domain-containing protein</fullName>
    </recommendedName>
</protein>
<evidence type="ECO:0000256" key="1">
    <source>
        <dbReference type="SAM" id="MobiDB-lite"/>
    </source>
</evidence>
<organism evidence="3 4">
    <name type="scientific">Suillus plorans</name>
    <dbReference type="NCBI Taxonomy" id="116603"/>
    <lineage>
        <taxon>Eukaryota</taxon>
        <taxon>Fungi</taxon>
        <taxon>Dikarya</taxon>
        <taxon>Basidiomycota</taxon>
        <taxon>Agaricomycotina</taxon>
        <taxon>Agaricomycetes</taxon>
        <taxon>Agaricomycetidae</taxon>
        <taxon>Boletales</taxon>
        <taxon>Suillineae</taxon>
        <taxon>Suillaceae</taxon>
        <taxon>Suillus</taxon>
    </lineage>
</organism>
<dbReference type="AlphaFoldDB" id="A0A9P7DR65"/>
<proteinExistence type="predicted"/>
<dbReference type="InterPro" id="IPR025165">
    <property type="entry name" value="DUF4100"/>
</dbReference>
<dbReference type="EMBL" id="JABBWE010000008">
    <property type="protein sequence ID" value="KAG1801037.1"/>
    <property type="molecule type" value="Genomic_DNA"/>
</dbReference>
<evidence type="ECO:0000313" key="4">
    <source>
        <dbReference type="Proteomes" id="UP000719766"/>
    </source>
</evidence>
<dbReference type="OrthoDB" id="2692131at2759"/>
<feature type="domain" description="DUF4100" evidence="2">
    <location>
        <begin position="170"/>
        <end position="228"/>
    </location>
</feature>
<reference evidence="3" key="1">
    <citation type="journal article" date="2020" name="New Phytol.">
        <title>Comparative genomics reveals dynamic genome evolution in host specialist ectomycorrhizal fungi.</title>
        <authorList>
            <person name="Lofgren L.A."/>
            <person name="Nguyen N.H."/>
            <person name="Vilgalys R."/>
            <person name="Ruytinx J."/>
            <person name="Liao H.L."/>
            <person name="Branco S."/>
            <person name="Kuo A."/>
            <person name="LaButti K."/>
            <person name="Lipzen A."/>
            <person name="Andreopoulos W."/>
            <person name="Pangilinan J."/>
            <person name="Riley R."/>
            <person name="Hundley H."/>
            <person name="Na H."/>
            <person name="Barry K."/>
            <person name="Grigoriev I.V."/>
            <person name="Stajich J.E."/>
            <person name="Kennedy P.G."/>
        </authorList>
    </citation>
    <scope>NUCLEOTIDE SEQUENCE</scope>
    <source>
        <strain evidence="3">S12</strain>
    </source>
</reference>
<sequence>MPDGSRIPRSREDGPFKDQIDKYAGQTPATGANTIQVQAKVYYCATLDTKVIAEINSSAFLHTCSETIDDEEEQEHLEKIQQVNEEYAAFTAKQARRSNKGKTARFEGVDVLLHPKPGPSSKVIEQAEEIISPEVREAKAKKALNPGMVVVKPAAKPSNANPVVLVASSSTTPAPQYHYTFPLEDKDTKKCVMDRILNTNVNIPIQDLIASLSDIRKALNDLTMSKRVTVGMVSVNELSGHPQTEQFLKGWDEHMKRANDGCIVADHFKLLRTIQGTTTGGRCRD</sequence>
<dbReference type="RefSeq" id="XP_041164779.1">
    <property type="nucleotide sequence ID" value="XM_041305913.1"/>
</dbReference>
<feature type="region of interest" description="Disordered" evidence="1">
    <location>
        <begin position="1"/>
        <end position="25"/>
    </location>
</feature>
<dbReference type="Proteomes" id="UP000719766">
    <property type="component" value="Unassembled WGS sequence"/>
</dbReference>
<keyword evidence="4" id="KW-1185">Reference proteome</keyword>
<dbReference type="GeneID" id="64599677"/>
<evidence type="ECO:0000259" key="2">
    <source>
        <dbReference type="Pfam" id="PF13352"/>
    </source>
</evidence>
<evidence type="ECO:0000313" key="3">
    <source>
        <dbReference type="EMBL" id="KAG1801037.1"/>
    </source>
</evidence>
<accession>A0A9P7DR65</accession>
<feature type="compositionally biased region" description="Basic and acidic residues" evidence="1">
    <location>
        <begin position="9"/>
        <end position="21"/>
    </location>
</feature>
<name>A0A9P7DR65_9AGAM</name>
<dbReference type="Pfam" id="PF13352">
    <property type="entry name" value="DUF4100"/>
    <property type="match status" value="1"/>
</dbReference>